<dbReference type="Gene3D" id="2.110.10.10">
    <property type="entry name" value="Hemopexin-like domain"/>
    <property type="match status" value="2"/>
</dbReference>
<reference evidence="1 2" key="1">
    <citation type="submission" date="2024-03" db="EMBL/GenBank/DDBJ databases">
        <title>Actinomycetospora sp. OC33-EN07, a novel actinomycete isolated from wild orchid (Aerides multiflora).</title>
        <authorList>
            <person name="Suriyachadkun C."/>
        </authorList>
    </citation>
    <scope>NUCLEOTIDE SEQUENCE [LARGE SCALE GENOMIC DNA]</scope>
    <source>
        <strain evidence="1 2">OC33-EN07</strain>
    </source>
</reference>
<evidence type="ECO:0000313" key="2">
    <source>
        <dbReference type="Proteomes" id="UP001369736"/>
    </source>
</evidence>
<organism evidence="1 2">
    <name type="scientific">Actinomycetospora flava</name>
    <dbReference type="NCBI Taxonomy" id="3129232"/>
    <lineage>
        <taxon>Bacteria</taxon>
        <taxon>Bacillati</taxon>
        <taxon>Actinomycetota</taxon>
        <taxon>Actinomycetes</taxon>
        <taxon>Pseudonocardiales</taxon>
        <taxon>Pseudonocardiaceae</taxon>
        <taxon>Actinomycetospora</taxon>
    </lineage>
</organism>
<dbReference type="SMART" id="SM00120">
    <property type="entry name" value="HX"/>
    <property type="match status" value="3"/>
</dbReference>
<keyword evidence="2" id="KW-1185">Reference proteome</keyword>
<proteinExistence type="predicted"/>
<dbReference type="RefSeq" id="WP_337706773.1">
    <property type="nucleotide sequence ID" value="NZ_JBBEGM010000017.1"/>
</dbReference>
<dbReference type="InterPro" id="IPR036375">
    <property type="entry name" value="Hemopexin-like_dom_sf"/>
</dbReference>
<sequence length="565" mass="62061">MTASYELASTFDLKPVYLSLALPPSAFTNPGAGRPAFSASINADRIDPGLVYLFKGADWYTFDPHSGGLERSPIPISRKWRLPADFDTGIDAATWGGPAFPDLWYFFKGGSYHKIHRAPGGIPHLRIRTPPVAKPMANGDWGAVDGTWLAASLDTALHGIRDHFGKIHFFRDTEYMRHDLFAGTIDLGPCPITEVFDLPDPFSRGIDFAFYGTGADSEIIHFLRGDQVALYDTESKRTLQVIAIDSRYPAFLEHVFRPQLFMVEQYTLNTYIGTPTGGRLVQALDIPARTRRTTLMVTETTETRAAKITQSLLESQDAAVVKDFYDELNTRNEQDKSSDTDRFNLDASFHGDASATSPWGGEVNASLNVKEGSDSLRQHFASSAFGTISSQVNATSRTLSQKVFGSSNEYVRTERTLRAEELVIDNTDSDDLLRYQYFQQMQPYLTLLVLKSSRLAAADGHGGLRFGALRDLDGILAANLSDPGMRKRVRDAVTTTGSAIEDWEGIDRAIVDVAADGVVGNARSTTSEYKITEPDGTRTTVSADGVIVAGRPWAASTQIMLAREA</sequence>
<dbReference type="InterPro" id="IPR018487">
    <property type="entry name" value="Hemopexin-like_repeat"/>
</dbReference>
<accession>A0ABU8MFL4</accession>
<dbReference type="EMBL" id="JBBEGM010000017">
    <property type="protein sequence ID" value="MEJ2865402.1"/>
    <property type="molecule type" value="Genomic_DNA"/>
</dbReference>
<evidence type="ECO:0000313" key="1">
    <source>
        <dbReference type="EMBL" id="MEJ2865402.1"/>
    </source>
</evidence>
<dbReference type="PROSITE" id="PS51642">
    <property type="entry name" value="HEMOPEXIN_2"/>
    <property type="match status" value="1"/>
</dbReference>
<dbReference type="Proteomes" id="UP001369736">
    <property type="component" value="Unassembled WGS sequence"/>
</dbReference>
<dbReference type="SUPFAM" id="SSF50923">
    <property type="entry name" value="Hemopexin-like domain"/>
    <property type="match status" value="1"/>
</dbReference>
<protein>
    <submittedName>
        <fullName evidence="1">Uncharacterized protein</fullName>
    </submittedName>
</protein>
<comment type="caution">
    <text evidence="1">The sequence shown here is derived from an EMBL/GenBank/DDBJ whole genome shotgun (WGS) entry which is preliminary data.</text>
</comment>
<gene>
    <name evidence="1" type="ORF">WCD58_29885</name>
</gene>
<name>A0ABU8MFL4_9PSEU</name>